<dbReference type="InterPro" id="IPR004358">
    <property type="entry name" value="Sig_transdc_His_kin-like_C"/>
</dbReference>
<dbReference type="InterPro" id="IPR003594">
    <property type="entry name" value="HATPase_dom"/>
</dbReference>
<dbReference type="Gene3D" id="3.30.565.10">
    <property type="entry name" value="Histidine kinase-like ATPase, C-terminal domain"/>
    <property type="match status" value="1"/>
</dbReference>
<keyword evidence="7 14" id="KW-0418">Kinase</keyword>
<dbReference type="SMART" id="SM00387">
    <property type="entry name" value="HATPase_c"/>
    <property type="match status" value="1"/>
</dbReference>
<reference evidence="14" key="2">
    <citation type="submission" date="2020-09" db="EMBL/GenBank/DDBJ databases">
        <authorList>
            <person name="Sun Q."/>
            <person name="Ohkuma M."/>
        </authorList>
    </citation>
    <scope>NUCLEOTIDE SEQUENCE</scope>
    <source>
        <strain evidence="14">JCM 4646</strain>
    </source>
</reference>
<feature type="domain" description="HAMP" evidence="13">
    <location>
        <begin position="162"/>
        <end position="215"/>
    </location>
</feature>
<evidence type="ECO:0000256" key="4">
    <source>
        <dbReference type="ARBA" id="ARBA00022553"/>
    </source>
</evidence>
<evidence type="ECO:0000256" key="7">
    <source>
        <dbReference type="ARBA" id="ARBA00022777"/>
    </source>
</evidence>
<feature type="transmembrane region" description="Helical" evidence="11">
    <location>
        <begin position="138"/>
        <end position="159"/>
    </location>
</feature>
<evidence type="ECO:0000256" key="6">
    <source>
        <dbReference type="ARBA" id="ARBA00022692"/>
    </source>
</evidence>
<dbReference type="SMART" id="SM00388">
    <property type="entry name" value="HisKA"/>
    <property type="match status" value="1"/>
</dbReference>
<keyword evidence="10 11" id="KW-0472">Membrane</keyword>
<evidence type="ECO:0000256" key="10">
    <source>
        <dbReference type="ARBA" id="ARBA00023136"/>
    </source>
</evidence>
<evidence type="ECO:0000259" key="13">
    <source>
        <dbReference type="PROSITE" id="PS50885"/>
    </source>
</evidence>
<dbReference type="PANTHER" id="PTHR45436">
    <property type="entry name" value="SENSOR HISTIDINE KINASE YKOH"/>
    <property type="match status" value="1"/>
</dbReference>
<dbReference type="PROSITE" id="PS50109">
    <property type="entry name" value="HIS_KIN"/>
    <property type="match status" value="1"/>
</dbReference>
<dbReference type="PROSITE" id="PS50885">
    <property type="entry name" value="HAMP"/>
    <property type="match status" value="1"/>
</dbReference>
<dbReference type="InterPro" id="IPR036097">
    <property type="entry name" value="HisK_dim/P_sf"/>
</dbReference>
<dbReference type="SUPFAM" id="SSF47384">
    <property type="entry name" value="Homodimeric domain of signal transducing histidine kinase"/>
    <property type="match status" value="1"/>
</dbReference>
<keyword evidence="4" id="KW-0597">Phosphoprotein</keyword>
<comment type="subcellular location">
    <subcellularLocation>
        <location evidence="2">Cell membrane</location>
    </subcellularLocation>
</comment>
<sequence>MSAGAGAGTGPTVQVEQVEPVRGRGGLRIRTRLALLHAGLFLACGAVLLVVQYLAVNRIIGDNQAVITTVPATVTSAASAATTLPEADDPLLAGALLARPAEPYGGAVSGLTAPQAAQATTFASARFVDFKTVVLGSLVGQSLAALGVMALVSAGLGWWTAGRSVARLRTVTAAARRISEQNLHDRFALTGPEDEIKELGDTFDAMLVRLERSFAANRRFAANASHELRTPLALQRTSLEIPLAEGRVPEDLRPSLERALRATARSERLVDSLLLLAKGQQGPRSYLPADLAGQAADAVDAHREQAAAAGIDLSCDLAGAPTSGDPVLLGQVAVNLVQNAVRHNGPAGGGRGLVRVSTAKVGGGAELRVENTGCAVDPAEVDDLFEPFHRGAAARLATGRPGSGLGLSIVQAVVESHGGTVRARARAGGGLCVTVRLPGPRAR</sequence>
<evidence type="ECO:0000256" key="1">
    <source>
        <dbReference type="ARBA" id="ARBA00000085"/>
    </source>
</evidence>
<feature type="domain" description="Histidine kinase" evidence="12">
    <location>
        <begin position="223"/>
        <end position="441"/>
    </location>
</feature>
<dbReference type="EC" id="2.7.13.3" evidence="3"/>
<evidence type="ECO:0000313" key="15">
    <source>
        <dbReference type="Proteomes" id="UP000617734"/>
    </source>
</evidence>
<evidence type="ECO:0000256" key="8">
    <source>
        <dbReference type="ARBA" id="ARBA00022989"/>
    </source>
</evidence>
<dbReference type="PANTHER" id="PTHR45436:SF16">
    <property type="entry name" value="HISTIDINE KINASE"/>
    <property type="match status" value="1"/>
</dbReference>
<evidence type="ECO:0000256" key="5">
    <source>
        <dbReference type="ARBA" id="ARBA00022679"/>
    </source>
</evidence>
<dbReference type="PRINTS" id="PR00344">
    <property type="entry name" value="BCTRLSENSOR"/>
</dbReference>
<evidence type="ECO:0000256" key="3">
    <source>
        <dbReference type="ARBA" id="ARBA00012438"/>
    </source>
</evidence>
<reference evidence="14" key="1">
    <citation type="journal article" date="2014" name="Int. J. Syst. Evol. Microbiol.">
        <title>Complete genome sequence of Corynebacterium casei LMG S-19264T (=DSM 44701T), isolated from a smear-ripened cheese.</title>
        <authorList>
            <consortium name="US DOE Joint Genome Institute (JGI-PGF)"/>
            <person name="Walter F."/>
            <person name="Albersmeier A."/>
            <person name="Kalinowski J."/>
            <person name="Ruckert C."/>
        </authorList>
    </citation>
    <scope>NUCLEOTIDE SEQUENCE</scope>
    <source>
        <strain evidence="14">JCM 4646</strain>
    </source>
</reference>
<dbReference type="GO" id="GO:0000155">
    <property type="term" value="F:phosphorelay sensor kinase activity"/>
    <property type="evidence" value="ECO:0007669"/>
    <property type="project" value="InterPro"/>
</dbReference>
<dbReference type="Pfam" id="PF02518">
    <property type="entry name" value="HATPase_c"/>
    <property type="match status" value="1"/>
</dbReference>
<dbReference type="SUPFAM" id="SSF55874">
    <property type="entry name" value="ATPase domain of HSP90 chaperone/DNA topoisomerase II/histidine kinase"/>
    <property type="match status" value="1"/>
</dbReference>
<evidence type="ECO:0000256" key="11">
    <source>
        <dbReference type="SAM" id="Phobius"/>
    </source>
</evidence>
<dbReference type="Pfam" id="PF00672">
    <property type="entry name" value="HAMP"/>
    <property type="match status" value="1"/>
</dbReference>
<comment type="caution">
    <text evidence="14">The sequence shown here is derived from an EMBL/GenBank/DDBJ whole genome shotgun (WGS) entry which is preliminary data.</text>
</comment>
<dbReference type="Gene3D" id="1.10.287.130">
    <property type="match status" value="1"/>
</dbReference>
<dbReference type="CDD" id="cd00082">
    <property type="entry name" value="HisKA"/>
    <property type="match status" value="1"/>
</dbReference>
<gene>
    <name evidence="14" type="ORF">GCM10018781_38950</name>
</gene>
<dbReference type="InterPro" id="IPR003660">
    <property type="entry name" value="HAMP_dom"/>
</dbReference>
<dbReference type="Pfam" id="PF00512">
    <property type="entry name" value="HisKA"/>
    <property type="match status" value="1"/>
</dbReference>
<dbReference type="SMART" id="SM00304">
    <property type="entry name" value="HAMP"/>
    <property type="match status" value="1"/>
</dbReference>
<name>A0A919FWI7_9ACTN</name>
<dbReference type="CDD" id="cd06225">
    <property type="entry name" value="HAMP"/>
    <property type="match status" value="1"/>
</dbReference>
<keyword evidence="9" id="KW-0902">Two-component regulatory system</keyword>
<dbReference type="InterPro" id="IPR003661">
    <property type="entry name" value="HisK_dim/P_dom"/>
</dbReference>
<dbReference type="InterPro" id="IPR050428">
    <property type="entry name" value="TCS_sensor_his_kinase"/>
</dbReference>
<feature type="transmembrane region" description="Helical" evidence="11">
    <location>
        <begin position="33"/>
        <end position="55"/>
    </location>
</feature>
<dbReference type="AlphaFoldDB" id="A0A919FWI7"/>
<dbReference type="InterPro" id="IPR005467">
    <property type="entry name" value="His_kinase_dom"/>
</dbReference>
<protein>
    <recommendedName>
        <fullName evidence="3">histidine kinase</fullName>
        <ecNumber evidence="3">2.7.13.3</ecNumber>
    </recommendedName>
</protein>
<dbReference type="Gene3D" id="6.10.340.10">
    <property type="match status" value="1"/>
</dbReference>
<dbReference type="GO" id="GO:0005886">
    <property type="term" value="C:plasma membrane"/>
    <property type="evidence" value="ECO:0007669"/>
    <property type="project" value="UniProtKB-SubCell"/>
</dbReference>
<keyword evidence="8 11" id="KW-1133">Transmembrane helix</keyword>
<keyword evidence="6 11" id="KW-0812">Transmembrane</keyword>
<comment type="catalytic activity">
    <reaction evidence="1">
        <text>ATP + protein L-histidine = ADP + protein N-phospho-L-histidine.</text>
        <dbReference type="EC" id="2.7.13.3"/>
    </reaction>
</comment>
<organism evidence="14 15">
    <name type="scientific">Kitasatospora indigofera</name>
    <dbReference type="NCBI Taxonomy" id="67307"/>
    <lineage>
        <taxon>Bacteria</taxon>
        <taxon>Bacillati</taxon>
        <taxon>Actinomycetota</taxon>
        <taxon>Actinomycetes</taxon>
        <taxon>Kitasatosporales</taxon>
        <taxon>Streptomycetaceae</taxon>
        <taxon>Kitasatospora</taxon>
    </lineage>
</organism>
<evidence type="ECO:0000256" key="9">
    <source>
        <dbReference type="ARBA" id="ARBA00023012"/>
    </source>
</evidence>
<dbReference type="CDD" id="cd00075">
    <property type="entry name" value="HATPase"/>
    <property type="match status" value="1"/>
</dbReference>
<evidence type="ECO:0000259" key="12">
    <source>
        <dbReference type="PROSITE" id="PS50109"/>
    </source>
</evidence>
<accession>A0A919FWI7</accession>
<dbReference type="Proteomes" id="UP000617734">
    <property type="component" value="Unassembled WGS sequence"/>
</dbReference>
<dbReference type="EMBL" id="BNBO01000021">
    <property type="protein sequence ID" value="GHH73802.1"/>
    <property type="molecule type" value="Genomic_DNA"/>
</dbReference>
<dbReference type="InterPro" id="IPR036890">
    <property type="entry name" value="HATPase_C_sf"/>
</dbReference>
<keyword evidence="15" id="KW-1185">Reference proteome</keyword>
<evidence type="ECO:0000313" key="14">
    <source>
        <dbReference type="EMBL" id="GHH73802.1"/>
    </source>
</evidence>
<evidence type="ECO:0000256" key="2">
    <source>
        <dbReference type="ARBA" id="ARBA00004236"/>
    </source>
</evidence>
<proteinExistence type="predicted"/>
<keyword evidence="5" id="KW-0808">Transferase</keyword>
<dbReference type="SUPFAM" id="SSF158472">
    <property type="entry name" value="HAMP domain-like"/>
    <property type="match status" value="1"/>
</dbReference>